<comment type="subcellular location">
    <subcellularLocation>
        <location evidence="1">Secreted</location>
    </subcellularLocation>
</comment>
<dbReference type="InterPro" id="IPR029058">
    <property type="entry name" value="AB_hydrolase_fold"/>
</dbReference>
<dbReference type="AlphaFoldDB" id="A0A7R9EYT4"/>
<gene>
    <name evidence="6" type="ORF">TBIB3V08_LOCUS6301</name>
</gene>
<sequence length="922" mass="104845">MSGGVTLGGEEAQGMGPMTLEETLRAIMHAAEDLETSVGSRLGDQDDEEEVQGVVDCFGLPRFLYRTVRSWFTAEKPVKVNTRFLLVTRGRAARLGERLKYKIEHFGCNERWPDWASERATKNKIEHIGCNERWPDWRARSTRNSSTEQEIRSGREFSLADTGFDPRRQTVMIVHGFFADTTAKWMKEMSQALLSQLLAVKRIRSQMRMRIDLRWFVLRFDWFSCAEYIRQSRQRRDELNLSGTARADKVGNLVIGLELVTSLSDEVHCSLRSRHQRVARGKPSCLFLALDGRNCVGSSVDTPASRRKSKTQPWEQTTEAYALSCIAGNSWRCPGQLRLGTHHHPLSVLWVGDLAFSCTHTDYSTGIHPPDLPNQMVGTTVQLSQEGTLSGDRHYMKASFRLLIYHRVLLPGDMNVFLVDWSGGGGSIKYWKAVANTRVAGKSLARFIQRLISKGGANPGDFHLIGHSLGAHICSYAATTVGGVARITGLYPATTNTRSVSCYNQYQVQCNLVPVMFLQSFCPLFRSVSCYNYYQVQCNLVPVMFLQSFCPLFRSVSCYNYYQVQCNLVPVMFLQSFCPLFRSVSCYNYYQVQCNLVPVMFLQSFCPLFRSVSCYNYYQVQCNLVPVMFLQSFCPLFRSVSCYNYYQVQCNLVPVMFLQSFCPLFRSVSCYNYYQVQCNLVPVMFLQSFCPLFRSVSCYNQYQVQCNLVPVMFLQSLCPLFRSVFCYNQYQVCTLLQPIPGLDPAQPCYNYKDRNMVLDPSDANFVDVIHTNGRLISKIGLGFPQPVGHVDFYPNGGMKQPGCSSGRRSLFNLLPVTLTKIAKAVCNHGRSYQFFIESIMSNNCYFWGHQWDMKPESGELAVMSPCSITNCSQMGYEAVLFPARGVFYVTTADTIPFCINFPETDLEMAHSMLDYENMIDIK</sequence>
<name>A0A7R9EYT4_9NEOP</name>
<evidence type="ECO:0000256" key="2">
    <source>
        <dbReference type="ARBA" id="ARBA00010701"/>
    </source>
</evidence>
<evidence type="ECO:0000259" key="5">
    <source>
        <dbReference type="Pfam" id="PF00151"/>
    </source>
</evidence>
<evidence type="ECO:0000256" key="3">
    <source>
        <dbReference type="ARBA" id="ARBA00022525"/>
    </source>
</evidence>
<protein>
    <recommendedName>
        <fullName evidence="5">Lipase domain-containing protein</fullName>
    </recommendedName>
</protein>
<organism evidence="6">
    <name type="scientific">Timema bartmani</name>
    <dbReference type="NCBI Taxonomy" id="61472"/>
    <lineage>
        <taxon>Eukaryota</taxon>
        <taxon>Metazoa</taxon>
        <taxon>Ecdysozoa</taxon>
        <taxon>Arthropoda</taxon>
        <taxon>Hexapoda</taxon>
        <taxon>Insecta</taxon>
        <taxon>Pterygota</taxon>
        <taxon>Neoptera</taxon>
        <taxon>Polyneoptera</taxon>
        <taxon>Phasmatodea</taxon>
        <taxon>Timematodea</taxon>
        <taxon>Timematoidea</taxon>
        <taxon>Timematidae</taxon>
        <taxon>Timema</taxon>
    </lineage>
</organism>
<dbReference type="InterPro" id="IPR000734">
    <property type="entry name" value="TAG_lipase"/>
</dbReference>
<reference evidence="6" key="1">
    <citation type="submission" date="2020-11" db="EMBL/GenBank/DDBJ databases">
        <authorList>
            <person name="Tran Van P."/>
        </authorList>
    </citation>
    <scope>NUCLEOTIDE SEQUENCE</scope>
</reference>
<evidence type="ECO:0000256" key="4">
    <source>
        <dbReference type="RuleBase" id="RU004262"/>
    </source>
</evidence>
<evidence type="ECO:0000256" key="1">
    <source>
        <dbReference type="ARBA" id="ARBA00004613"/>
    </source>
</evidence>
<dbReference type="PANTHER" id="PTHR11610">
    <property type="entry name" value="LIPASE"/>
    <property type="match status" value="1"/>
</dbReference>
<proteinExistence type="inferred from homology"/>
<feature type="domain" description="Lipase" evidence="5">
    <location>
        <begin position="736"/>
        <end position="897"/>
    </location>
</feature>
<dbReference type="Gene3D" id="3.40.50.1820">
    <property type="entry name" value="alpha/beta hydrolase"/>
    <property type="match status" value="3"/>
</dbReference>
<dbReference type="GO" id="GO:0016042">
    <property type="term" value="P:lipid catabolic process"/>
    <property type="evidence" value="ECO:0007669"/>
    <property type="project" value="TreeGrafter"/>
</dbReference>
<dbReference type="SUPFAM" id="SSF53474">
    <property type="entry name" value="alpha/beta-Hydrolases"/>
    <property type="match status" value="2"/>
</dbReference>
<dbReference type="Pfam" id="PF00151">
    <property type="entry name" value="Lipase"/>
    <property type="match status" value="2"/>
</dbReference>
<dbReference type="GO" id="GO:0016298">
    <property type="term" value="F:lipase activity"/>
    <property type="evidence" value="ECO:0007669"/>
    <property type="project" value="InterPro"/>
</dbReference>
<dbReference type="GO" id="GO:0005615">
    <property type="term" value="C:extracellular space"/>
    <property type="evidence" value="ECO:0007669"/>
    <property type="project" value="TreeGrafter"/>
</dbReference>
<dbReference type="InterPro" id="IPR013818">
    <property type="entry name" value="Lipase"/>
</dbReference>
<accession>A0A7R9EYT4</accession>
<evidence type="ECO:0000313" key="6">
    <source>
        <dbReference type="EMBL" id="CAD7443905.1"/>
    </source>
</evidence>
<comment type="similarity">
    <text evidence="2 4">Belongs to the AB hydrolase superfamily. Lipase family.</text>
</comment>
<feature type="domain" description="Lipase" evidence="5">
    <location>
        <begin position="413"/>
        <end position="497"/>
    </location>
</feature>
<keyword evidence="3" id="KW-0964">Secreted</keyword>
<dbReference type="EMBL" id="OD566399">
    <property type="protein sequence ID" value="CAD7443905.1"/>
    <property type="molecule type" value="Genomic_DNA"/>
</dbReference>